<protein>
    <submittedName>
        <fullName evidence="7">TetR/AcrR family transcriptional regulator</fullName>
    </submittedName>
</protein>
<accession>A0ABD5X884</accession>
<keyword evidence="4" id="KW-0804">Transcription</keyword>
<dbReference type="InterPro" id="IPR009057">
    <property type="entry name" value="Homeodomain-like_sf"/>
</dbReference>
<keyword evidence="2" id="KW-0805">Transcription regulation</keyword>
<dbReference type="Pfam" id="PF13977">
    <property type="entry name" value="TetR_C_6"/>
    <property type="match status" value="1"/>
</dbReference>
<dbReference type="Gene3D" id="1.10.357.10">
    <property type="entry name" value="Tetracycline Repressor, domain 2"/>
    <property type="match status" value="1"/>
</dbReference>
<dbReference type="SUPFAM" id="SSF48498">
    <property type="entry name" value="Tetracyclin repressor-like, C-terminal domain"/>
    <property type="match status" value="1"/>
</dbReference>
<keyword evidence="1" id="KW-0678">Repressor</keyword>
<feature type="domain" description="HTH tetR-type" evidence="6">
    <location>
        <begin position="1"/>
        <end position="59"/>
    </location>
</feature>
<dbReference type="PROSITE" id="PS50977">
    <property type="entry name" value="HTH_TETR_2"/>
    <property type="match status" value="1"/>
</dbReference>
<dbReference type="PANTHER" id="PTHR30055">
    <property type="entry name" value="HTH-TYPE TRANSCRIPTIONAL REGULATOR RUTR"/>
    <property type="match status" value="1"/>
</dbReference>
<dbReference type="SUPFAM" id="SSF46689">
    <property type="entry name" value="Homeodomain-like"/>
    <property type="match status" value="1"/>
</dbReference>
<dbReference type="GO" id="GO:0003677">
    <property type="term" value="F:DNA binding"/>
    <property type="evidence" value="ECO:0007669"/>
    <property type="project" value="UniProtKB-UniRule"/>
</dbReference>
<evidence type="ECO:0000313" key="8">
    <source>
        <dbReference type="Proteomes" id="UP001596414"/>
    </source>
</evidence>
<evidence type="ECO:0000259" key="6">
    <source>
        <dbReference type="PROSITE" id="PS50977"/>
    </source>
</evidence>
<dbReference type="PANTHER" id="PTHR30055:SF234">
    <property type="entry name" value="HTH-TYPE TRANSCRIPTIONAL REGULATOR BETI"/>
    <property type="match status" value="1"/>
</dbReference>
<sequence>MSEEILETAVSILVTEGYESLTIQRLAEELDMTGAGVYYHFESKDELLVAIVDYLKEELTTELSSVEGPPDERLATMVQEMFAAAEAVQQMEMLPPSSQLLLSTTDSNEMLRQSLLELTEACVGQFTETIREGVESGVFETEHPEQTARLLLAIIDGAERRAVFGKSSEPLVQGTVRYILTDLYVDGPPELEIEQ</sequence>
<evidence type="ECO:0000256" key="3">
    <source>
        <dbReference type="ARBA" id="ARBA00023125"/>
    </source>
</evidence>
<gene>
    <name evidence="7" type="ORF">ACFQJ7_00925</name>
</gene>
<dbReference type="AlphaFoldDB" id="A0ABD5X884"/>
<keyword evidence="3 5" id="KW-0238">DNA-binding</keyword>
<dbReference type="InterPro" id="IPR050109">
    <property type="entry name" value="HTH-type_TetR-like_transc_reg"/>
</dbReference>
<dbReference type="InterPro" id="IPR001647">
    <property type="entry name" value="HTH_TetR"/>
</dbReference>
<name>A0ABD5X884_9EURY</name>
<dbReference type="Proteomes" id="UP001596414">
    <property type="component" value="Unassembled WGS sequence"/>
</dbReference>
<dbReference type="EMBL" id="JBHSZQ010000001">
    <property type="protein sequence ID" value="MFC7124607.1"/>
    <property type="molecule type" value="Genomic_DNA"/>
</dbReference>
<evidence type="ECO:0000256" key="5">
    <source>
        <dbReference type="PROSITE-ProRule" id="PRU00335"/>
    </source>
</evidence>
<feature type="DNA-binding region" description="H-T-H motif" evidence="5">
    <location>
        <begin position="22"/>
        <end position="41"/>
    </location>
</feature>
<dbReference type="PRINTS" id="PR00455">
    <property type="entry name" value="HTHTETR"/>
</dbReference>
<dbReference type="Pfam" id="PF00440">
    <property type="entry name" value="TetR_N"/>
    <property type="match status" value="1"/>
</dbReference>
<comment type="caution">
    <text evidence="7">The sequence shown here is derived from an EMBL/GenBank/DDBJ whole genome shotgun (WGS) entry which is preliminary data.</text>
</comment>
<dbReference type="InterPro" id="IPR036271">
    <property type="entry name" value="Tet_transcr_reg_TetR-rel_C_sf"/>
</dbReference>
<dbReference type="RefSeq" id="WP_267637681.1">
    <property type="nucleotide sequence ID" value="NZ_JAODIY010000010.1"/>
</dbReference>
<dbReference type="InterPro" id="IPR039538">
    <property type="entry name" value="BetI_C"/>
</dbReference>
<proteinExistence type="predicted"/>
<evidence type="ECO:0000256" key="1">
    <source>
        <dbReference type="ARBA" id="ARBA00022491"/>
    </source>
</evidence>
<evidence type="ECO:0000256" key="4">
    <source>
        <dbReference type="ARBA" id="ARBA00023163"/>
    </source>
</evidence>
<evidence type="ECO:0000256" key="2">
    <source>
        <dbReference type="ARBA" id="ARBA00023015"/>
    </source>
</evidence>
<reference evidence="7 8" key="1">
    <citation type="journal article" date="2014" name="Int. J. Syst. Evol. Microbiol.">
        <title>Complete genome sequence of Corynebacterium casei LMG S-19264T (=DSM 44701T), isolated from a smear-ripened cheese.</title>
        <authorList>
            <consortium name="US DOE Joint Genome Institute (JGI-PGF)"/>
            <person name="Walter F."/>
            <person name="Albersmeier A."/>
            <person name="Kalinowski J."/>
            <person name="Ruckert C."/>
        </authorList>
    </citation>
    <scope>NUCLEOTIDE SEQUENCE [LARGE SCALE GENOMIC DNA]</scope>
    <source>
        <strain evidence="7 8">CGMCC 4.7215</strain>
    </source>
</reference>
<evidence type="ECO:0000313" key="7">
    <source>
        <dbReference type="EMBL" id="MFC7124607.1"/>
    </source>
</evidence>
<organism evidence="7 8">
    <name type="scientific">Halovenus rubra</name>
    <dbReference type="NCBI Taxonomy" id="869890"/>
    <lineage>
        <taxon>Archaea</taxon>
        <taxon>Methanobacteriati</taxon>
        <taxon>Methanobacteriota</taxon>
        <taxon>Stenosarchaea group</taxon>
        <taxon>Halobacteria</taxon>
        <taxon>Halobacteriales</taxon>
        <taxon>Haloarculaceae</taxon>
        <taxon>Halovenus</taxon>
    </lineage>
</organism>